<evidence type="ECO:0000313" key="1">
    <source>
        <dbReference type="EMBL" id="KAI8029571.1"/>
    </source>
</evidence>
<comment type="caution">
    <text evidence="1">The sequence shown here is derived from an EMBL/GenBank/DDBJ whole genome shotgun (WGS) entry which is preliminary data.</text>
</comment>
<name>A0ACC0J040_9ERIC</name>
<evidence type="ECO:0000313" key="2">
    <source>
        <dbReference type="Proteomes" id="UP001060215"/>
    </source>
</evidence>
<accession>A0ACC0J040</accession>
<reference evidence="1 2" key="1">
    <citation type="journal article" date="2022" name="Plant J.">
        <title>Chromosome-level genome of Camellia lanceoleosa provides a valuable resource for understanding genome evolution and self-incompatibility.</title>
        <authorList>
            <person name="Gong W."/>
            <person name="Xiao S."/>
            <person name="Wang L."/>
            <person name="Liao Z."/>
            <person name="Chang Y."/>
            <person name="Mo W."/>
            <person name="Hu G."/>
            <person name="Li W."/>
            <person name="Zhao G."/>
            <person name="Zhu H."/>
            <person name="Hu X."/>
            <person name="Ji K."/>
            <person name="Xiang X."/>
            <person name="Song Q."/>
            <person name="Yuan D."/>
            <person name="Jin S."/>
            <person name="Zhang L."/>
        </authorList>
    </citation>
    <scope>NUCLEOTIDE SEQUENCE [LARGE SCALE GENOMIC DNA]</scope>
    <source>
        <strain evidence="1">SQ_2022a</strain>
    </source>
</reference>
<dbReference type="Proteomes" id="UP001060215">
    <property type="component" value="Chromosome 1"/>
</dbReference>
<dbReference type="EMBL" id="CM045758">
    <property type="protein sequence ID" value="KAI8029571.1"/>
    <property type="molecule type" value="Genomic_DNA"/>
</dbReference>
<keyword evidence="2" id="KW-1185">Reference proteome</keyword>
<gene>
    <name evidence="1" type="ORF">LOK49_LG01G01404</name>
</gene>
<proteinExistence type="predicted"/>
<protein>
    <submittedName>
        <fullName evidence="1">AUGMIN subunit 7</fullName>
    </submittedName>
</protein>
<sequence length="108" mass="12522">MPLCRSYIGTNTLELSFDFEDFAQSIAQIYEDYVEVEAKLRGNLESFLETTRSFNMIYTKEIHPWMHVMEVPQLHGFGPAANRLLEAYKTLLKITNGSNLFTLDFAFM</sequence>
<organism evidence="1 2">
    <name type="scientific">Camellia lanceoleosa</name>
    <dbReference type="NCBI Taxonomy" id="1840588"/>
    <lineage>
        <taxon>Eukaryota</taxon>
        <taxon>Viridiplantae</taxon>
        <taxon>Streptophyta</taxon>
        <taxon>Embryophyta</taxon>
        <taxon>Tracheophyta</taxon>
        <taxon>Spermatophyta</taxon>
        <taxon>Magnoliopsida</taxon>
        <taxon>eudicotyledons</taxon>
        <taxon>Gunneridae</taxon>
        <taxon>Pentapetalae</taxon>
        <taxon>asterids</taxon>
        <taxon>Ericales</taxon>
        <taxon>Theaceae</taxon>
        <taxon>Camellia</taxon>
    </lineage>
</organism>